<feature type="domain" description="Insertion element IS402-like" evidence="2">
    <location>
        <begin position="14"/>
        <end position="83"/>
    </location>
</feature>
<dbReference type="STRING" id="1908237.BEN47_19785"/>
<protein>
    <submittedName>
        <fullName evidence="3">Transposase</fullName>
    </submittedName>
</protein>
<dbReference type="PANTHER" id="PTHR30007:SF0">
    <property type="entry name" value="TRANSPOSASE"/>
    <property type="match status" value="1"/>
</dbReference>
<reference evidence="3 4" key="1">
    <citation type="submission" date="2016-08" db="EMBL/GenBank/DDBJ databases">
        <title>Hymenobacter coccineus sp. nov., Hymenobacter lapidarius sp. nov. and Hymenobacter glacialis sp. nov., isolated from Antarctic soil.</title>
        <authorList>
            <person name="Sedlacek I."/>
            <person name="Kralova S."/>
            <person name="Kyrova K."/>
            <person name="Maslanova I."/>
            <person name="Stankova E."/>
            <person name="Vrbovska V."/>
            <person name="Nemec M."/>
            <person name="Bartak M."/>
            <person name="Svec P."/>
            <person name="Busse H.-J."/>
            <person name="Pantucek R."/>
        </authorList>
    </citation>
    <scope>NUCLEOTIDE SEQUENCE [LARGE SCALE GENOMIC DNA]</scope>
    <source>
        <strain evidence="3 4">CCM 8643</strain>
    </source>
</reference>
<gene>
    <name evidence="3" type="ORF">BEN47_19785</name>
</gene>
<comment type="caution">
    <text evidence="3">The sequence shown here is derived from an EMBL/GenBank/DDBJ whole genome shotgun (WGS) entry which is preliminary data.</text>
</comment>
<dbReference type="NCBIfam" id="NF033580">
    <property type="entry name" value="transpos_IS5_3"/>
    <property type="match status" value="1"/>
</dbReference>
<keyword evidence="4" id="KW-1185">Reference proteome</keyword>
<dbReference type="GO" id="GO:0006313">
    <property type="term" value="P:DNA transposition"/>
    <property type="evidence" value="ECO:0007669"/>
    <property type="project" value="InterPro"/>
</dbReference>
<accession>A0A1G1TED0</accession>
<sequence>MEVLSKDMIGQWILPSLPFSAHGRPSVVDPVELVEVILYKLKSGCQWRLLPVNQFFTGASLTWQGVYARFNAWRKDGSWQAVWANLLGENKAHLDCSSVQLDGSHTPAKNGGEAVGYQGRKKARTTTALFLTDNRGQPLTCASPQAGNFHDSHGLTALFGEICVFLEAAGIPIAGLFLNADKAFDSQEFRQECARRDIEANIPRNRRAADWQTDDDTLFDPELYRRRVVVEHANAWLDGFKTLLVRYETSVGNWLAWHWLAFVVLFLRKINPKPTF</sequence>
<dbReference type="AlphaFoldDB" id="A0A1G1TED0"/>
<dbReference type="RefSeq" id="WP_070724473.1">
    <property type="nucleotide sequence ID" value="NZ_MDZB01000034.1"/>
</dbReference>
<evidence type="ECO:0000313" key="4">
    <source>
        <dbReference type="Proteomes" id="UP000176294"/>
    </source>
</evidence>
<dbReference type="OrthoDB" id="1270539at2"/>
<feature type="domain" description="Transposase IS4-like" evidence="1">
    <location>
        <begin position="102"/>
        <end position="264"/>
    </location>
</feature>
<dbReference type="EMBL" id="MDZB01000034">
    <property type="protein sequence ID" value="OGX89220.1"/>
    <property type="molecule type" value="Genomic_DNA"/>
</dbReference>
<evidence type="ECO:0000259" key="1">
    <source>
        <dbReference type="Pfam" id="PF01609"/>
    </source>
</evidence>
<dbReference type="Pfam" id="PF13340">
    <property type="entry name" value="DUF4096"/>
    <property type="match status" value="1"/>
</dbReference>
<dbReference type="Pfam" id="PF01609">
    <property type="entry name" value="DDE_Tnp_1"/>
    <property type="match status" value="1"/>
</dbReference>
<evidence type="ECO:0000313" key="3">
    <source>
        <dbReference type="EMBL" id="OGX89220.1"/>
    </source>
</evidence>
<dbReference type="GO" id="GO:0003677">
    <property type="term" value="F:DNA binding"/>
    <property type="evidence" value="ECO:0007669"/>
    <property type="project" value="InterPro"/>
</dbReference>
<dbReference type="GO" id="GO:0004803">
    <property type="term" value="F:transposase activity"/>
    <property type="evidence" value="ECO:0007669"/>
    <property type="project" value="InterPro"/>
</dbReference>
<dbReference type="PANTHER" id="PTHR30007">
    <property type="entry name" value="PHP DOMAIN PROTEIN"/>
    <property type="match status" value="1"/>
</dbReference>
<dbReference type="InterPro" id="IPR002559">
    <property type="entry name" value="Transposase_11"/>
</dbReference>
<evidence type="ECO:0000259" key="2">
    <source>
        <dbReference type="Pfam" id="PF13340"/>
    </source>
</evidence>
<organism evidence="3 4">
    <name type="scientific">Hymenobacter lapidarius</name>
    <dbReference type="NCBI Taxonomy" id="1908237"/>
    <lineage>
        <taxon>Bacteria</taxon>
        <taxon>Pseudomonadati</taxon>
        <taxon>Bacteroidota</taxon>
        <taxon>Cytophagia</taxon>
        <taxon>Cytophagales</taxon>
        <taxon>Hymenobacteraceae</taxon>
        <taxon>Hymenobacter</taxon>
    </lineage>
</organism>
<name>A0A1G1TED0_9BACT</name>
<dbReference type="Proteomes" id="UP000176294">
    <property type="component" value="Unassembled WGS sequence"/>
</dbReference>
<dbReference type="InterPro" id="IPR025161">
    <property type="entry name" value="IS402-like_dom"/>
</dbReference>
<proteinExistence type="predicted"/>